<feature type="binding site" evidence="10">
    <location>
        <position position="299"/>
    </location>
    <ligand>
        <name>substrate</name>
    </ligand>
</feature>
<dbReference type="Gene3D" id="3.30.2330.10">
    <property type="entry name" value="arginine biosynthesis bifunctional protein suprefamily"/>
    <property type="match status" value="1"/>
</dbReference>
<dbReference type="AlphaFoldDB" id="A0A9W8DVD9"/>
<evidence type="ECO:0000313" key="11">
    <source>
        <dbReference type="EMBL" id="KAJ1927608.1"/>
    </source>
</evidence>
<feature type="binding site" evidence="10">
    <location>
        <position position="433"/>
    </location>
    <ligand>
        <name>substrate</name>
    </ligand>
</feature>
<dbReference type="NCBIfam" id="TIGR00120">
    <property type="entry name" value="ArgJ"/>
    <property type="match status" value="1"/>
</dbReference>
<feature type="site" description="Involved in the stabilization of negative charge on the oxyanion by the formation of the oxyanion hole" evidence="10">
    <location>
        <position position="132"/>
    </location>
</feature>
<evidence type="ECO:0000256" key="9">
    <source>
        <dbReference type="ARBA" id="ARBA00023315"/>
    </source>
</evidence>
<comment type="pathway">
    <text evidence="10">Amino-acid biosynthesis; L-arginine biosynthesis; N(2)-acetyl-L-ornithine from L-glutamate: step 1/4.</text>
</comment>
<organism evidence="11 12">
    <name type="scientific">Tieghemiomyces parasiticus</name>
    <dbReference type="NCBI Taxonomy" id="78921"/>
    <lineage>
        <taxon>Eukaryota</taxon>
        <taxon>Fungi</taxon>
        <taxon>Fungi incertae sedis</taxon>
        <taxon>Zoopagomycota</taxon>
        <taxon>Kickxellomycotina</taxon>
        <taxon>Dimargaritomycetes</taxon>
        <taxon>Dimargaritales</taxon>
        <taxon>Dimargaritaceae</taxon>
        <taxon>Tieghemiomyces</taxon>
    </lineage>
</organism>
<dbReference type="PANTHER" id="PTHR23100:SF0">
    <property type="entry name" value="ARGININE BIOSYNTHESIS BIFUNCTIONAL PROTEIN ARGJ, MITOCHONDRIAL"/>
    <property type="match status" value="1"/>
</dbReference>
<dbReference type="InterPro" id="IPR002813">
    <property type="entry name" value="Arg_biosynth_ArgJ"/>
</dbReference>
<dbReference type="Gene3D" id="3.10.20.340">
    <property type="entry name" value="ArgJ beta chain, C-terminal domain"/>
    <property type="match status" value="1"/>
</dbReference>
<dbReference type="GO" id="GO:0006592">
    <property type="term" value="P:ornithine biosynthetic process"/>
    <property type="evidence" value="ECO:0007669"/>
    <property type="project" value="TreeGrafter"/>
</dbReference>
<keyword evidence="4 10" id="KW-0028">Amino-acid biosynthesis</keyword>
<dbReference type="SUPFAM" id="SSF56266">
    <property type="entry name" value="DmpA/ArgJ-like"/>
    <property type="match status" value="1"/>
</dbReference>
<feature type="binding site" evidence="10">
    <location>
        <position position="209"/>
    </location>
    <ligand>
        <name>substrate</name>
    </ligand>
</feature>
<evidence type="ECO:0000256" key="1">
    <source>
        <dbReference type="ARBA" id="ARBA00004305"/>
    </source>
</evidence>
<dbReference type="GO" id="GO:0004358">
    <property type="term" value="F:L-glutamate N-acetyltransferase activity, acting on acetyl-L-ornithine as donor"/>
    <property type="evidence" value="ECO:0007669"/>
    <property type="project" value="UniProtKB-UniRule"/>
</dbReference>
<comment type="catalytic activity">
    <reaction evidence="10">
        <text>L-glutamate + acetyl-CoA = N-acetyl-L-glutamate + CoA + H(+)</text>
        <dbReference type="Rhea" id="RHEA:24292"/>
        <dbReference type="ChEBI" id="CHEBI:15378"/>
        <dbReference type="ChEBI" id="CHEBI:29985"/>
        <dbReference type="ChEBI" id="CHEBI:44337"/>
        <dbReference type="ChEBI" id="CHEBI:57287"/>
        <dbReference type="ChEBI" id="CHEBI:57288"/>
        <dbReference type="EC" id="2.3.1.1"/>
    </reaction>
</comment>
<dbReference type="InterPro" id="IPR016117">
    <property type="entry name" value="ArgJ-like_dom_sf"/>
</dbReference>
<keyword evidence="6 10" id="KW-0068">Autocatalytic cleavage</keyword>
<accession>A0A9W8DVD9</accession>
<keyword evidence="8 10" id="KW-0511">Multifunctional enzyme</keyword>
<comment type="subcellular location">
    <subcellularLocation>
        <location evidence="1 10">Mitochondrion matrix</location>
    </subcellularLocation>
</comment>
<keyword evidence="7 10" id="KW-0496">Mitochondrion</keyword>
<evidence type="ECO:0000256" key="5">
    <source>
        <dbReference type="ARBA" id="ARBA00022679"/>
    </source>
</evidence>
<evidence type="ECO:0000256" key="7">
    <source>
        <dbReference type="ARBA" id="ARBA00023128"/>
    </source>
</evidence>
<dbReference type="InterPro" id="IPR042195">
    <property type="entry name" value="ArgJ_beta_C"/>
</dbReference>
<protein>
    <recommendedName>
        <fullName evidence="10">Arginine biosynthesis bifunctional protein ArgJ, mitochondrial</fullName>
    </recommendedName>
    <domain>
        <recommendedName>
            <fullName evidence="10">Glutamate N-acetyltransferase</fullName>
            <shortName evidence="10">GAT</shortName>
            <ecNumber evidence="10">2.3.1.35</ecNumber>
        </recommendedName>
        <alternativeName>
            <fullName evidence="10">Ornithine acetyltransferase</fullName>
            <shortName evidence="10">OATase</shortName>
        </alternativeName>
        <alternativeName>
            <fullName evidence="10">Ornithine transacetylase</fullName>
        </alternativeName>
    </domain>
    <domain>
        <recommendedName>
            <fullName evidence="10">Amino-acid acetyltransferase</fullName>
            <ecNumber evidence="10">2.3.1.1</ecNumber>
        </recommendedName>
        <alternativeName>
            <fullName evidence="10">N-acetylglutamate synthase</fullName>
            <shortName evidence="10">AGS</shortName>
        </alternativeName>
    </domain>
    <component>
        <recommendedName>
            <fullName evidence="10">Arginine biosynthesis bifunctional protein ArgJ alpha chain</fullName>
        </recommendedName>
    </component>
    <component>
        <recommendedName>
            <fullName evidence="10">Arginine biosynthesis bifunctional protein ArgJ beta chain</fullName>
        </recommendedName>
    </component>
</protein>
<evidence type="ECO:0000256" key="3">
    <source>
        <dbReference type="ARBA" id="ARBA00022571"/>
    </source>
</evidence>
<dbReference type="CDD" id="cd02152">
    <property type="entry name" value="OAT"/>
    <property type="match status" value="1"/>
</dbReference>
<comment type="pathway">
    <text evidence="10">Amino-acid biosynthesis; L-arginine biosynthesis; L-ornithine and N-acetyl-L-glutamate from L-glutamate and N(2)-acetyl-L-ornithine (cyclic): step 1/1.</text>
</comment>
<dbReference type="FunFam" id="3.60.70.12:FF:000001">
    <property type="entry name" value="Arginine biosynthesis bifunctional protein ArgJ, chloroplastic"/>
    <property type="match status" value="1"/>
</dbReference>
<reference evidence="11" key="1">
    <citation type="submission" date="2022-07" db="EMBL/GenBank/DDBJ databases">
        <title>Phylogenomic reconstructions and comparative analyses of Kickxellomycotina fungi.</title>
        <authorList>
            <person name="Reynolds N.K."/>
            <person name="Stajich J.E."/>
            <person name="Barry K."/>
            <person name="Grigoriev I.V."/>
            <person name="Crous P."/>
            <person name="Smith M.E."/>
        </authorList>
    </citation>
    <scope>NUCLEOTIDE SEQUENCE</scope>
    <source>
        <strain evidence="11">RSA 861</strain>
    </source>
</reference>
<keyword evidence="9 10" id="KW-0012">Acyltransferase</keyword>
<feature type="binding site" evidence="10">
    <location>
        <position position="198"/>
    </location>
    <ligand>
        <name>substrate</name>
    </ligand>
</feature>
<comment type="function">
    <text evidence="10">Catalyzes two activities which are involved in the cyclic version of arginine biosynthesis: the synthesis of acetylglutamate from glutamate and acetyl-CoA, and of ornithine by transacetylation between acetylornithine and glutamate.</text>
</comment>
<dbReference type="NCBIfam" id="NF003802">
    <property type="entry name" value="PRK05388.1"/>
    <property type="match status" value="1"/>
</dbReference>
<evidence type="ECO:0000256" key="10">
    <source>
        <dbReference type="HAMAP-Rule" id="MF_03124"/>
    </source>
</evidence>
<keyword evidence="3 10" id="KW-0055">Arginine biosynthesis</keyword>
<evidence type="ECO:0000256" key="4">
    <source>
        <dbReference type="ARBA" id="ARBA00022605"/>
    </source>
</evidence>
<evidence type="ECO:0000256" key="8">
    <source>
        <dbReference type="ARBA" id="ARBA00023268"/>
    </source>
</evidence>
<feature type="binding site" evidence="10">
    <location>
        <position position="171"/>
    </location>
    <ligand>
        <name>substrate</name>
    </ligand>
</feature>
<sequence length="433" mass="46289">MRGFPYQQVRTMTSKARFVPSEGYYPRGFTVTGLHCGVKKDPQKLDLALLHSKEPCSAAAVFTQNKFCAAPVQVSRAVLDGHHGTGVHGVVTNSGCANAVTGTTGLANAKTMARSFEQATDTPAASTLVMSTGVIGQHLPIDRITAGVDRAVPTLGRSHDHWLKFSTAYMTTDTFPKLCSRAFQLPGGTEYRMAGVSKGAGMIHPNMATLLGTIATDLPVSPDCLQRALRHAVDRSFNAITIDGDTSTNDTVAILANGQANEGRALTVSDPASADYDAFQAHLTEFARNLAQLVVRDGEGATKFITVRVKNAHDYAEAKTIATTIAKSSLVKTAIYGQDANWGRIICAVGYTEGVHVNPQSVSLRMLPADGSEPLQLMVRGEPVPADEARASAILKFEDINIEVDLALGEAQAEVYTCDMSHDYISINADYRS</sequence>
<feature type="chain" id="PRO_5041030420" description="Arginine biosynthesis bifunctional protein ArgJ beta chain" evidence="10">
    <location>
        <begin position="209"/>
        <end position="433"/>
    </location>
</feature>
<comment type="PTM">
    <text evidence="10">The alpha and beta chains are autoproteolytically processed from a single precursor protein within the mitochondrion.</text>
</comment>
<dbReference type="GO" id="GO:0006526">
    <property type="term" value="P:L-arginine biosynthetic process"/>
    <property type="evidence" value="ECO:0007669"/>
    <property type="project" value="UniProtKB-UniRule"/>
</dbReference>
<evidence type="ECO:0000313" key="12">
    <source>
        <dbReference type="Proteomes" id="UP001150569"/>
    </source>
</evidence>
<dbReference type="HAMAP" id="MF_01106">
    <property type="entry name" value="ArgJ"/>
    <property type="match status" value="1"/>
</dbReference>
<keyword evidence="5 10" id="KW-0808">Transferase</keyword>
<evidence type="ECO:0000256" key="6">
    <source>
        <dbReference type="ARBA" id="ARBA00022813"/>
    </source>
</evidence>
<dbReference type="Gene3D" id="3.60.70.12">
    <property type="entry name" value="L-amino peptidase D-ALA esterase/amidase"/>
    <property type="match status" value="1"/>
</dbReference>
<gene>
    <name evidence="11" type="primary">ECM42_1</name>
    <name evidence="11" type="ORF">IWQ60_002787</name>
</gene>
<feature type="site" description="Involved in the stabilization of negative charge on the oxyanion by the formation of the oxyanion hole" evidence="10">
    <location>
        <position position="133"/>
    </location>
</feature>
<keyword evidence="12" id="KW-1185">Reference proteome</keyword>
<dbReference type="FunFam" id="3.30.2330.10:FF:000001">
    <property type="entry name" value="Arginine biosynthesis bifunctional protein ArgJ, mitochondrial"/>
    <property type="match status" value="1"/>
</dbReference>
<comment type="catalytic activity">
    <reaction evidence="10">
        <text>N(2)-acetyl-L-ornithine + L-glutamate = N-acetyl-L-glutamate + L-ornithine</text>
        <dbReference type="Rhea" id="RHEA:15349"/>
        <dbReference type="ChEBI" id="CHEBI:29985"/>
        <dbReference type="ChEBI" id="CHEBI:44337"/>
        <dbReference type="ChEBI" id="CHEBI:46911"/>
        <dbReference type="ChEBI" id="CHEBI:57805"/>
        <dbReference type="EC" id="2.3.1.35"/>
    </reaction>
</comment>
<dbReference type="EC" id="2.3.1.1" evidence="10"/>
<comment type="similarity">
    <text evidence="2 10">Belongs to the ArgJ family.</text>
</comment>
<dbReference type="Proteomes" id="UP001150569">
    <property type="component" value="Unassembled WGS sequence"/>
</dbReference>
<evidence type="ECO:0000256" key="2">
    <source>
        <dbReference type="ARBA" id="ARBA00006774"/>
    </source>
</evidence>
<feature type="active site" description="Nucleophile" evidence="10">
    <location>
        <position position="209"/>
    </location>
</feature>
<feature type="site" description="Cleavage; by autolysis" evidence="10">
    <location>
        <begin position="208"/>
        <end position="209"/>
    </location>
</feature>
<name>A0A9W8DVD9_9FUNG</name>
<dbReference type="EC" id="2.3.1.35" evidence="10"/>
<dbReference type="PANTHER" id="PTHR23100">
    <property type="entry name" value="ARGININE BIOSYNTHESIS BIFUNCTIONAL PROTEIN ARGJ"/>
    <property type="match status" value="1"/>
</dbReference>
<dbReference type="FunFam" id="3.10.20.340:FF:000002">
    <property type="entry name" value="Arginine biosynthesis bifunctional protein ArgJ, mitochondrial"/>
    <property type="match status" value="1"/>
</dbReference>
<dbReference type="EMBL" id="JANBPT010000110">
    <property type="protein sequence ID" value="KAJ1927608.1"/>
    <property type="molecule type" value="Genomic_DNA"/>
</dbReference>
<dbReference type="OrthoDB" id="4199794at2759"/>
<comment type="subunit">
    <text evidence="10">Heterodimer of an alpha and a beta chain.</text>
</comment>
<proteinExistence type="inferred from homology"/>
<comment type="caution">
    <text evidence="11">The sequence shown here is derived from an EMBL/GenBank/DDBJ whole genome shotgun (WGS) entry which is preliminary data.</text>
</comment>
<feature type="chain" id="PRO_5041030419" description="Arginine biosynthesis bifunctional protein ArgJ alpha chain" evidence="10">
    <location>
        <begin position="1"/>
        <end position="208"/>
    </location>
</feature>
<dbReference type="GO" id="GO:0005759">
    <property type="term" value="C:mitochondrial matrix"/>
    <property type="evidence" value="ECO:0007669"/>
    <property type="project" value="UniProtKB-SubCell"/>
</dbReference>
<dbReference type="GO" id="GO:0004042">
    <property type="term" value="F:L-glutamate N-acetyltransferase activity"/>
    <property type="evidence" value="ECO:0007669"/>
    <property type="project" value="UniProtKB-UniRule"/>
</dbReference>
<dbReference type="Pfam" id="PF01960">
    <property type="entry name" value="ArgJ"/>
    <property type="match status" value="1"/>
</dbReference>
<feature type="binding site" evidence="10">
    <location>
        <position position="428"/>
    </location>
    <ligand>
        <name>substrate</name>
    </ligand>
</feature>